<protein>
    <submittedName>
        <fullName evidence="1">Uncharacterized protein</fullName>
    </submittedName>
</protein>
<dbReference type="EMBL" id="PQXL01000020">
    <property type="protein sequence ID" value="THV54778.1"/>
    <property type="molecule type" value="Genomic_DNA"/>
</dbReference>
<proteinExistence type="predicted"/>
<organism evidence="1 2">
    <name type="scientific">Botrytis galanthina</name>
    <dbReference type="NCBI Taxonomy" id="278940"/>
    <lineage>
        <taxon>Eukaryota</taxon>
        <taxon>Fungi</taxon>
        <taxon>Dikarya</taxon>
        <taxon>Ascomycota</taxon>
        <taxon>Pezizomycotina</taxon>
        <taxon>Leotiomycetes</taxon>
        <taxon>Helotiales</taxon>
        <taxon>Sclerotiniaceae</taxon>
        <taxon>Botrytis</taxon>
    </lineage>
</organism>
<evidence type="ECO:0000313" key="2">
    <source>
        <dbReference type="Proteomes" id="UP000308671"/>
    </source>
</evidence>
<gene>
    <name evidence="1" type="ORF">BGAL_0020g00320</name>
</gene>
<dbReference type="Proteomes" id="UP000308671">
    <property type="component" value="Unassembled WGS sequence"/>
</dbReference>
<name>A0A4S8R9R7_9HELO</name>
<sequence length="370" mass="42626">MQEIRSLHDAYGDKVHHRLLAIRNNRPHHGVFLEEGEISEISFPKDSAGKLTDEANKRLQDIREKFDTSGIDIALNVCRFLSAYGFNARETYPVGNTFSEAEKRFLKAMDLDFGWDQDKDMKMKRQILAGIYGNKMIVNKDGSPSSTMKTSFLDVIAQLPKFFKENTQFHLVDRYSIQGLPDDPNPEYLSMSMEAFHRSNDLRLDDSIPLAELIEKKFSFRESTKVQVLGSSAKFLKIHYTVKNGGSDISKLRKLYLEIPGAKYDNIGPNKIRITETLLWTATYILCMVVRVTPGKPELFRKYWKCGNEMIPDRVGDHKKKYPLAGFHDKMPQWSIKEPGEYILFYYLEHIPAGWPFESEMSLDAPEFVS</sequence>
<accession>A0A4S8R9R7</accession>
<dbReference type="AlphaFoldDB" id="A0A4S8R9R7"/>
<comment type="caution">
    <text evidence="1">The sequence shown here is derived from an EMBL/GenBank/DDBJ whole genome shotgun (WGS) entry which is preliminary data.</text>
</comment>
<evidence type="ECO:0000313" key="1">
    <source>
        <dbReference type="EMBL" id="THV54778.1"/>
    </source>
</evidence>
<keyword evidence="2" id="KW-1185">Reference proteome</keyword>
<reference evidence="1 2" key="1">
    <citation type="submission" date="2017-12" db="EMBL/GenBank/DDBJ databases">
        <title>Comparative genomics of Botrytis spp.</title>
        <authorList>
            <person name="Valero-Jimenez C.A."/>
            <person name="Tapia P."/>
            <person name="Veloso J."/>
            <person name="Silva-Moreno E."/>
            <person name="Staats M."/>
            <person name="Valdes J.H."/>
            <person name="Van Kan J.A.L."/>
        </authorList>
    </citation>
    <scope>NUCLEOTIDE SEQUENCE [LARGE SCALE GENOMIC DNA]</scope>
    <source>
        <strain evidence="1 2">MUCL435</strain>
    </source>
</reference>
<dbReference type="OrthoDB" id="3477770at2759"/>